<evidence type="ECO:0000313" key="2">
    <source>
        <dbReference type="Proteomes" id="UP000004893"/>
    </source>
</evidence>
<dbReference type="SUPFAM" id="SSF46689">
    <property type="entry name" value="Homeodomain-like"/>
    <property type="match status" value="1"/>
</dbReference>
<dbReference type="EMBL" id="ABYI02000041">
    <property type="protein sequence ID" value="EEG72489.1"/>
    <property type="molecule type" value="Genomic_DNA"/>
</dbReference>
<dbReference type="PANTHER" id="PTHR43479">
    <property type="entry name" value="ACREF/ENVCD OPERON REPRESSOR-RELATED"/>
    <property type="match status" value="1"/>
</dbReference>
<dbReference type="AlphaFoldDB" id="C0C5V5"/>
<protein>
    <recommendedName>
        <fullName evidence="3">HTH tetR-type domain-containing protein</fullName>
    </recommendedName>
</protein>
<evidence type="ECO:0008006" key="3">
    <source>
        <dbReference type="Google" id="ProtNLM"/>
    </source>
</evidence>
<organism evidence="1 2">
    <name type="scientific">[Clostridium] hylemonae DSM 15053</name>
    <dbReference type="NCBI Taxonomy" id="553973"/>
    <lineage>
        <taxon>Bacteria</taxon>
        <taxon>Bacillati</taxon>
        <taxon>Bacillota</taxon>
        <taxon>Clostridia</taxon>
        <taxon>Lachnospirales</taxon>
        <taxon>Lachnospiraceae</taxon>
    </lineage>
</organism>
<sequence>MEKTEKGIKNAFIELRSRKPLERITVKELCAGACINKSTFYAHYRDIYDLSDTMEAEIAESVTNSISHPEYIIENPAAFTQELFLAYQSQSSLTNTVFSGDQSSHLSDRIEESVKKMLFEKYPQHRGDMMLDIVLSYCIQGAYHAFHGNRRYDADERIAVIGRITDSIRPLYEEYYLNN</sequence>
<dbReference type="eggNOG" id="COG1309">
    <property type="taxonomic scope" value="Bacteria"/>
</dbReference>
<dbReference type="Gene3D" id="1.10.357.10">
    <property type="entry name" value="Tetracycline Repressor, domain 2"/>
    <property type="match status" value="1"/>
</dbReference>
<dbReference type="STRING" id="553973.CLOHYLEM_07492"/>
<gene>
    <name evidence="1" type="ORF">CLOHYLEM_07492</name>
</gene>
<dbReference type="Proteomes" id="UP000004893">
    <property type="component" value="Unassembled WGS sequence"/>
</dbReference>
<dbReference type="InterPro" id="IPR050624">
    <property type="entry name" value="HTH-type_Tx_Regulator"/>
</dbReference>
<proteinExistence type="predicted"/>
<accession>C0C5V5</accession>
<name>C0C5V5_9FIRM</name>
<dbReference type="InterPro" id="IPR009057">
    <property type="entry name" value="Homeodomain-like_sf"/>
</dbReference>
<evidence type="ECO:0000313" key="1">
    <source>
        <dbReference type="EMBL" id="EEG72489.1"/>
    </source>
</evidence>
<reference evidence="1" key="2">
    <citation type="submission" date="2013-06" db="EMBL/GenBank/DDBJ databases">
        <title>Draft genome sequence of Clostridium hylemonae (DSM 15053).</title>
        <authorList>
            <person name="Sudarsanam P."/>
            <person name="Ley R."/>
            <person name="Guruge J."/>
            <person name="Turnbaugh P.J."/>
            <person name="Mahowald M."/>
            <person name="Liep D."/>
            <person name="Gordon J."/>
        </authorList>
    </citation>
    <scope>NUCLEOTIDE SEQUENCE</scope>
    <source>
        <strain evidence="1">DSM 15053</strain>
    </source>
</reference>
<comment type="caution">
    <text evidence="1">The sequence shown here is derived from an EMBL/GenBank/DDBJ whole genome shotgun (WGS) entry which is preliminary data.</text>
</comment>
<dbReference type="HOGENOM" id="CLU_087539_0_2_9"/>
<keyword evidence="2" id="KW-1185">Reference proteome</keyword>
<dbReference type="PANTHER" id="PTHR43479:SF7">
    <property type="entry name" value="TETR-FAMILY TRANSCRIPTIONAL REGULATOR"/>
    <property type="match status" value="1"/>
</dbReference>
<reference evidence="1" key="1">
    <citation type="submission" date="2009-02" db="EMBL/GenBank/DDBJ databases">
        <authorList>
            <person name="Fulton L."/>
            <person name="Clifton S."/>
            <person name="Fulton B."/>
            <person name="Xu J."/>
            <person name="Minx P."/>
            <person name="Pepin K.H."/>
            <person name="Johnson M."/>
            <person name="Bhonagiri V."/>
            <person name="Nash W.E."/>
            <person name="Mardis E.R."/>
            <person name="Wilson R.K."/>
        </authorList>
    </citation>
    <scope>NUCLEOTIDE SEQUENCE [LARGE SCALE GENOMIC DNA]</scope>
    <source>
        <strain evidence="1">DSM 15053</strain>
    </source>
</reference>